<dbReference type="PANTHER" id="PTHR34846">
    <property type="entry name" value="4-CARBOXYMUCONOLACTONE DECARBOXYLASE FAMILY PROTEIN (AFU_ORTHOLOGUE AFUA_6G11590)"/>
    <property type="match status" value="1"/>
</dbReference>
<dbReference type="InterPro" id="IPR004675">
    <property type="entry name" value="AhpD_core"/>
</dbReference>
<dbReference type="InterPro" id="IPR029032">
    <property type="entry name" value="AhpD-like"/>
</dbReference>
<proteinExistence type="predicted"/>
<evidence type="ECO:0000259" key="1">
    <source>
        <dbReference type="Pfam" id="PF02627"/>
    </source>
</evidence>
<dbReference type="EMBL" id="CP038437">
    <property type="protein sequence ID" value="QEM83116.1"/>
    <property type="molecule type" value="Genomic_DNA"/>
</dbReference>
<dbReference type="KEGG" id="hbh:E4T21_17385"/>
<dbReference type="InterPro" id="IPR003779">
    <property type="entry name" value="CMD-like"/>
</dbReference>
<dbReference type="PANTHER" id="PTHR34846:SF10">
    <property type="entry name" value="CYTOPLASMIC PROTEIN"/>
    <property type="match status" value="1"/>
</dbReference>
<dbReference type="RefSeq" id="WP_149286238.1">
    <property type="nucleotide sequence ID" value="NZ_CP038437.2"/>
</dbReference>
<feature type="domain" description="Carboxymuconolactone decarboxylase-like" evidence="1">
    <location>
        <begin position="23"/>
        <end position="93"/>
    </location>
</feature>
<name>A0A5C1NIG9_9GAMM</name>
<organism evidence="2 3">
    <name type="scientific">Halomonas binhaiensis</name>
    <dbReference type="NCBI Taxonomy" id="2562282"/>
    <lineage>
        <taxon>Bacteria</taxon>
        <taxon>Pseudomonadati</taxon>
        <taxon>Pseudomonadota</taxon>
        <taxon>Gammaproteobacteria</taxon>
        <taxon>Oceanospirillales</taxon>
        <taxon>Halomonadaceae</taxon>
        <taxon>Halomonas</taxon>
    </lineage>
</organism>
<dbReference type="GO" id="GO:0051920">
    <property type="term" value="F:peroxiredoxin activity"/>
    <property type="evidence" value="ECO:0007669"/>
    <property type="project" value="InterPro"/>
</dbReference>
<gene>
    <name evidence="2" type="ORF">E4T21_17385</name>
</gene>
<evidence type="ECO:0000313" key="2">
    <source>
        <dbReference type="EMBL" id="QEM83116.1"/>
    </source>
</evidence>
<evidence type="ECO:0000313" key="3">
    <source>
        <dbReference type="Proteomes" id="UP000324285"/>
    </source>
</evidence>
<sequence length="157" mass="17409">MTVKVDPFAAAPSLMMDWQRVSIAINKSMDPTLVGLVEIRASQINGCANCLNMHTVFARENGETEQRINLLAAWREAPCYTDRERAALGWTEAMTRLSEGHARDAAYQALQDQFNEEEQVKLTLILSVINGWNRIATGFGVWVDPAEVKASVARVSA</sequence>
<dbReference type="Pfam" id="PF02627">
    <property type="entry name" value="CMD"/>
    <property type="match status" value="1"/>
</dbReference>
<dbReference type="NCBIfam" id="TIGR00778">
    <property type="entry name" value="ahpD_dom"/>
    <property type="match status" value="1"/>
</dbReference>
<keyword evidence="3" id="KW-1185">Reference proteome</keyword>
<protein>
    <submittedName>
        <fullName evidence="2">Carboxymuconolactone decarboxylase family protein</fullName>
    </submittedName>
</protein>
<dbReference type="OrthoDB" id="9801997at2"/>
<dbReference type="AlphaFoldDB" id="A0A5C1NIG9"/>
<dbReference type="Gene3D" id="1.20.1290.10">
    <property type="entry name" value="AhpD-like"/>
    <property type="match status" value="1"/>
</dbReference>
<reference evidence="2" key="1">
    <citation type="submission" date="2021-02" db="EMBL/GenBank/DDBJ databases">
        <title>Strain Y2R2, a novel species of the genus Halomonas.</title>
        <authorList>
            <person name="Huang H."/>
        </authorList>
    </citation>
    <scope>NUCLEOTIDE SEQUENCE</scope>
    <source>
        <strain evidence="2">Y2R2</strain>
    </source>
</reference>
<accession>A0A5C1NIG9</accession>
<dbReference type="Proteomes" id="UP000324285">
    <property type="component" value="Chromosome"/>
</dbReference>
<dbReference type="SUPFAM" id="SSF69118">
    <property type="entry name" value="AhpD-like"/>
    <property type="match status" value="1"/>
</dbReference>